<evidence type="ECO:0000313" key="5">
    <source>
        <dbReference type="Proteomes" id="UP000237271"/>
    </source>
</evidence>
<gene>
    <name evidence="4" type="ORF">PHPALM_18715</name>
</gene>
<dbReference type="GO" id="GO:0042254">
    <property type="term" value="P:ribosome biogenesis"/>
    <property type="evidence" value="ECO:0007669"/>
    <property type="project" value="UniProtKB-UniRule"/>
</dbReference>
<dbReference type="PROSITE" id="PS51883">
    <property type="entry name" value="OBG"/>
    <property type="match status" value="1"/>
</dbReference>
<evidence type="ECO:0000256" key="1">
    <source>
        <dbReference type="ARBA" id="ARBA00004308"/>
    </source>
</evidence>
<dbReference type="GO" id="GO:0140326">
    <property type="term" value="F:ATPase-coupled intramembrane lipid transporter activity"/>
    <property type="evidence" value="ECO:0007669"/>
    <property type="project" value="TreeGrafter"/>
</dbReference>
<protein>
    <submittedName>
        <fullName evidence="4">Phospholipid-transporting ATPase</fullName>
    </submittedName>
</protein>
<name>A0A2P4XJ28_9STRA</name>
<organism evidence="4 5">
    <name type="scientific">Phytophthora palmivora</name>
    <dbReference type="NCBI Taxonomy" id="4796"/>
    <lineage>
        <taxon>Eukaryota</taxon>
        <taxon>Sar</taxon>
        <taxon>Stramenopiles</taxon>
        <taxon>Oomycota</taxon>
        <taxon>Peronosporomycetes</taxon>
        <taxon>Peronosporales</taxon>
        <taxon>Peronosporaceae</taxon>
        <taxon>Phytophthora</taxon>
    </lineage>
</organism>
<keyword evidence="2" id="KW-0813">Transport</keyword>
<dbReference type="OrthoDB" id="377733at2759"/>
<evidence type="ECO:0000256" key="2">
    <source>
        <dbReference type="ARBA" id="ARBA00022448"/>
    </source>
</evidence>
<dbReference type="AlphaFoldDB" id="A0A2P4XJ28"/>
<proteinExistence type="predicted"/>
<dbReference type="InterPro" id="IPR036412">
    <property type="entry name" value="HAD-like_sf"/>
</dbReference>
<dbReference type="InterPro" id="IPR023214">
    <property type="entry name" value="HAD_sf"/>
</dbReference>
<dbReference type="Gene3D" id="2.70.210.12">
    <property type="entry name" value="GTP1/OBG domain"/>
    <property type="match status" value="1"/>
</dbReference>
<dbReference type="GO" id="GO:0005886">
    <property type="term" value="C:plasma membrane"/>
    <property type="evidence" value="ECO:0007669"/>
    <property type="project" value="TreeGrafter"/>
</dbReference>
<evidence type="ECO:0000259" key="3">
    <source>
        <dbReference type="PROSITE" id="PS51883"/>
    </source>
</evidence>
<keyword evidence="5" id="KW-1185">Reference proteome</keyword>
<accession>A0A2P4XJ28</accession>
<reference evidence="4 5" key="1">
    <citation type="journal article" date="2017" name="Genome Biol. Evol.">
        <title>Phytophthora megakarya and P. palmivora, closely related causal agents of cacao black pod rot, underwent increases in genome sizes and gene numbers by different mechanisms.</title>
        <authorList>
            <person name="Ali S.S."/>
            <person name="Shao J."/>
            <person name="Lary D.J."/>
            <person name="Kronmiller B."/>
            <person name="Shen D."/>
            <person name="Strem M.D."/>
            <person name="Amoako-Attah I."/>
            <person name="Akrofi A.Y."/>
            <person name="Begoude B.A."/>
            <person name="Ten Hoopen G.M."/>
            <person name="Coulibaly K."/>
            <person name="Kebe B.I."/>
            <person name="Melnick R.L."/>
            <person name="Guiltinan M.J."/>
            <person name="Tyler B.M."/>
            <person name="Meinhardt L.W."/>
            <person name="Bailey B.A."/>
        </authorList>
    </citation>
    <scope>NUCLEOTIDE SEQUENCE [LARGE SCALE GENOMIC DNA]</scope>
    <source>
        <strain evidence="5">sbr112.9</strain>
    </source>
</reference>
<dbReference type="Gene3D" id="3.40.50.1000">
    <property type="entry name" value="HAD superfamily/HAD-like"/>
    <property type="match status" value="1"/>
</dbReference>
<dbReference type="SUPFAM" id="SSF82051">
    <property type="entry name" value="Obg GTP-binding protein N-terminal domain"/>
    <property type="match status" value="1"/>
</dbReference>
<dbReference type="PANTHER" id="PTHR24092:SF180">
    <property type="entry name" value="PHOSPHOLIPID-TRANSPORTING ATPASE DNF1-RELATED"/>
    <property type="match status" value="1"/>
</dbReference>
<dbReference type="Pfam" id="PF01018">
    <property type="entry name" value="GTP1_OBG"/>
    <property type="match status" value="1"/>
</dbReference>
<dbReference type="GO" id="GO:0045332">
    <property type="term" value="P:phospholipid translocation"/>
    <property type="evidence" value="ECO:0007669"/>
    <property type="project" value="TreeGrafter"/>
</dbReference>
<dbReference type="SUPFAM" id="SSF56784">
    <property type="entry name" value="HAD-like"/>
    <property type="match status" value="1"/>
</dbReference>
<feature type="non-terminal residue" evidence="4">
    <location>
        <position position="205"/>
    </location>
</feature>
<dbReference type="EMBL" id="NCKW01010095">
    <property type="protein sequence ID" value="POM65550.1"/>
    <property type="molecule type" value="Genomic_DNA"/>
</dbReference>
<dbReference type="InterPro" id="IPR036726">
    <property type="entry name" value="GTP1_OBG_dom_sf"/>
</dbReference>
<dbReference type="PANTHER" id="PTHR24092">
    <property type="entry name" value="PROBABLE PHOSPHOLIPID-TRANSPORTING ATPASE"/>
    <property type="match status" value="1"/>
</dbReference>
<evidence type="ECO:0000313" key="4">
    <source>
        <dbReference type="EMBL" id="POM65550.1"/>
    </source>
</evidence>
<comment type="subcellular location">
    <subcellularLocation>
        <location evidence="1">Endomembrane system</location>
    </subcellularLocation>
</comment>
<comment type="caution">
    <text evidence="4">The sequence shown here is derived from an EMBL/GenBank/DDBJ whole genome shotgun (WGS) entry which is preliminary data.</text>
</comment>
<sequence length="205" mass="22142">MNEIEQDLELLGATAIEDELQSGVPDAIANLACAGIKIWVLTGDKEETAINIGFACQLVTNEMKLFIINAKNAPTPEVLESTLRDEIGARSADVTVARIDGDEDDDLDDLELDWDDLNGLDDDWALEDDGDVASAGRRKVEEHVKKKVSVRRAQHSKRRFVDRIRVKATGGHGGNGCASFFSESAMRKRPNGGHGGAGGDVVIEA</sequence>
<dbReference type="Proteomes" id="UP000237271">
    <property type="component" value="Unassembled WGS sequence"/>
</dbReference>
<dbReference type="InterPro" id="IPR006169">
    <property type="entry name" value="GTP1_OBG_dom"/>
</dbReference>
<feature type="domain" description="Obg" evidence="3">
    <location>
        <begin position="158"/>
        <end position="205"/>
    </location>
</feature>